<gene>
    <name evidence="2" type="ORF">VA596_41715</name>
</gene>
<evidence type="ECO:0000313" key="3">
    <source>
        <dbReference type="Proteomes" id="UP001304298"/>
    </source>
</evidence>
<evidence type="ECO:0008006" key="4">
    <source>
        <dbReference type="Google" id="ProtNLM"/>
    </source>
</evidence>
<accession>A0ABU5RIJ0</accession>
<dbReference type="Proteomes" id="UP001304298">
    <property type="component" value="Unassembled WGS sequence"/>
</dbReference>
<sequence length="146" mass="16426">MGFQRKRKTVTLSFLDPEFEGFRVEMRRMSIDDSFLFDGLKAWEAAIAAGDVPKPEVDERLRKMHQAVADAIVSWNLETEKDGDPVPPSVAAIRAEDPDFFWTLVHAWILAMRIRVDDDTKAPSSDGKPSEELQMETAVVSTSRAS</sequence>
<name>A0ABU5RIJ0_9PSEU</name>
<feature type="region of interest" description="Disordered" evidence="1">
    <location>
        <begin position="119"/>
        <end position="146"/>
    </location>
</feature>
<dbReference type="RefSeq" id="WP_323335115.1">
    <property type="nucleotide sequence ID" value="NZ_JAYFSI010000014.1"/>
</dbReference>
<organism evidence="2 3">
    <name type="scientific">Amycolatopsis heterodermiae</name>
    <dbReference type="NCBI Taxonomy" id="3110235"/>
    <lineage>
        <taxon>Bacteria</taxon>
        <taxon>Bacillati</taxon>
        <taxon>Actinomycetota</taxon>
        <taxon>Actinomycetes</taxon>
        <taxon>Pseudonocardiales</taxon>
        <taxon>Pseudonocardiaceae</taxon>
        <taxon>Amycolatopsis</taxon>
    </lineage>
</organism>
<proteinExistence type="predicted"/>
<protein>
    <recommendedName>
        <fullName evidence="4">Tail assembly chaperone</fullName>
    </recommendedName>
</protein>
<comment type="caution">
    <text evidence="2">The sequence shown here is derived from an EMBL/GenBank/DDBJ whole genome shotgun (WGS) entry which is preliminary data.</text>
</comment>
<reference evidence="2 3" key="1">
    <citation type="submission" date="2023-12" db="EMBL/GenBank/DDBJ databases">
        <title>Amycolatopsis sp. V23-08.</title>
        <authorList>
            <person name="Somphong A."/>
        </authorList>
    </citation>
    <scope>NUCLEOTIDE SEQUENCE [LARGE SCALE GENOMIC DNA]</scope>
    <source>
        <strain evidence="2 3">V23-08</strain>
    </source>
</reference>
<keyword evidence="3" id="KW-1185">Reference proteome</keyword>
<dbReference type="EMBL" id="JAYFSI010000014">
    <property type="protein sequence ID" value="MEA5366105.1"/>
    <property type="molecule type" value="Genomic_DNA"/>
</dbReference>
<evidence type="ECO:0000313" key="2">
    <source>
        <dbReference type="EMBL" id="MEA5366105.1"/>
    </source>
</evidence>
<evidence type="ECO:0000256" key="1">
    <source>
        <dbReference type="SAM" id="MobiDB-lite"/>
    </source>
</evidence>